<evidence type="ECO:0000259" key="5">
    <source>
        <dbReference type="Pfam" id="PF13657"/>
    </source>
</evidence>
<organism evidence="6 7">
    <name type="scientific">Azospirillum argentinense</name>
    <dbReference type="NCBI Taxonomy" id="2970906"/>
    <lineage>
        <taxon>Bacteria</taxon>
        <taxon>Pseudomonadati</taxon>
        <taxon>Pseudomonadota</taxon>
        <taxon>Alphaproteobacteria</taxon>
        <taxon>Rhodospirillales</taxon>
        <taxon>Azospirillaceae</taxon>
        <taxon>Azospirillum</taxon>
    </lineage>
</organism>
<dbReference type="NCBIfam" id="TIGR03071">
    <property type="entry name" value="couple_hipA"/>
    <property type="match status" value="1"/>
</dbReference>
<dbReference type="InterPro" id="IPR017508">
    <property type="entry name" value="HipA_N1"/>
</dbReference>
<dbReference type="GO" id="GO:0005829">
    <property type="term" value="C:cytosol"/>
    <property type="evidence" value="ECO:0007669"/>
    <property type="project" value="TreeGrafter"/>
</dbReference>
<proteinExistence type="inferred from homology"/>
<dbReference type="EMBL" id="CP032326">
    <property type="protein sequence ID" value="QCO00250.1"/>
    <property type="molecule type" value="Genomic_DNA"/>
</dbReference>
<keyword evidence="6" id="KW-0614">Plasmid</keyword>
<dbReference type="AlphaFoldDB" id="A0A4D8Q068"/>
<feature type="domain" description="HipA N-terminal subdomain 1" evidence="5">
    <location>
        <begin position="5"/>
        <end position="105"/>
    </location>
</feature>
<name>A0A4D8Q068_9PROT</name>
<evidence type="ECO:0000313" key="7">
    <source>
        <dbReference type="Proteomes" id="UP000298595"/>
    </source>
</evidence>
<protein>
    <submittedName>
        <fullName evidence="6">Type II toxin-antitoxin system HipA family toxin</fullName>
    </submittedName>
</protein>
<dbReference type="PANTHER" id="PTHR37419">
    <property type="entry name" value="SERINE/THREONINE-PROTEIN KINASE TOXIN HIPA"/>
    <property type="match status" value="1"/>
</dbReference>
<accession>A0A4D8Q068</accession>
<keyword evidence="3" id="KW-0418">Kinase</keyword>
<evidence type="ECO:0000256" key="1">
    <source>
        <dbReference type="ARBA" id="ARBA00010164"/>
    </source>
</evidence>
<dbReference type="Pfam" id="PF13657">
    <property type="entry name" value="Couple_hipA"/>
    <property type="match status" value="1"/>
</dbReference>
<dbReference type="Gene3D" id="1.10.1070.20">
    <property type="match status" value="1"/>
</dbReference>
<keyword evidence="2" id="KW-0808">Transferase</keyword>
<evidence type="ECO:0000256" key="2">
    <source>
        <dbReference type="ARBA" id="ARBA00022679"/>
    </source>
</evidence>
<evidence type="ECO:0000256" key="3">
    <source>
        <dbReference type="ARBA" id="ARBA00022777"/>
    </source>
</evidence>
<sequence>MPRALNVLLGDLPVGRLTLSASDGSDFRLLESYKRVYPRPVLGQTFLDDPDHTWSTRARVPPWFSNLLPEGPLRELIANQAGVPATREFYLLRHLGEDLPGGVRIVPDDAEVESSDDGEEPAVYAAGEVAGSWHFSLAGVQLKFSARRTERGLTIPVTGRGGDWIVKLPDARFRHVPLTEYATMRWAENSGIAIPELDLVRIADMTGLPSSYSDFAEPLALAIRRFDRPTPDTRVHMEDFAQILSLYPEEKYKKYNYETLAKLIKVLGSEDDLPEYIRRVVFMVASGNGDMHHKNWSLLYPDGRRAAISPAYDLVSTIQYHPDDTLALNLGGSKRWEDVTEGTFQGMARKVGIDGRLMADWVDQARTAILDAWKKNRSDFGYDTQAQENIERHLARVPLLS</sequence>
<evidence type="ECO:0000313" key="6">
    <source>
        <dbReference type="EMBL" id="QCO00250.1"/>
    </source>
</evidence>
<dbReference type="Proteomes" id="UP000298595">
    <property type="component" value="Plasmid p5"/>
</dbReference>
<geneLocation type="plasmid" evidence="6 7">
    <name>p5</name>
</geneLocation>
<dbReference type="PANTHER" id="PTHR37419:SF1">
    <property type="entry name" value="SERINE_THREONINE-PROTEIN KINASE TOXIN HIPA"/>
    <property type="match status" value="1"/>
</dbReference>
<dbReference type="Pfam" id="PF07804">
    <property type="entry name" value="HipA_C"/>
    <property type="match status" value="1"/>
</dbReference>
<dbReference type="RefSeq" id="WP_137118959.1">
    <property type="nucleotide sequence ID" value="NZ_CP032326.1"/>
</dbReference>
<dbReference type="InterPro" id="IPR052028">
    <property type="entry name" value="HipA_Ser/Thr_kinase"/>
</dbReference>
<reference evidence="6 7" key="1">
    <citation type="submission" date="2018-09" db="EMBL/GenBank/DDBJ databases">
        <title>Whole genome based analysis of evolution and adaptive divergence in Indian and Brazilian strains of Azospirillum brasilense.</title>
        <authorList>
            <person name="Singh C."/>
            <person name="Tripathi A.K."/>
        </authorList>
    </citation>
    <scope>NUCLEOTIDE SEQUENCE [LARGE SCALE GENOMIC DNA]</scope>
    <source>
        <strain evidence="6 7">MTCC4035</strain>
        <plasmid evidence="6 7">p5</plasmid>
    </source>
</reference>
<comment type="similarity">
    <text evidence="1">Belongs to the HipA Ser/Thr kinase family.</text>
</comment>
<dbReference type="KEGG" id="aare:D3093_33985"/>
<gene>
    <name evidence="6" type="ORF">D3093_33985</name>
</gene>
<dbReference type="InterPro" id="IPR012893">
    <property type="entry name" value="HipA-like_C"/>
</dbReference>
<dbReference type="GO" id="GO:0004674">
    <property type="term" value="F:protein serine/threonine kinase activity"/>
    <property type="evidence" value="ECO:0007669"/>
    <property type="project" value="TreeGrafter"/>
</dbReference>
<feature type="domain" description="HipA-like C-terminal" evidence="4">
    <location>
        <begin position="135"/>
        <end position="373"/>
    </location>
</feature>
<evidence type="ECO:0000259" key="4">
    <source>
        <dbReference type="Pfam" id="PF07804"/>
    </source>
</evidence>